<evidence type="ECO:0000313" key="1">
    <source>
        <dbReference type="EMBL" id="AET31629.1"/>
    </source>
</evidence>
<name>G7VEK5_9CREN</name>
<dbReference type="HOGENOM" id="CLU_2152714_0_0_2"/>
<accession>G7VEK5</accession>
<dbReference type="KEGG" id="pyr:P186_0168"/>
<proteinExistence type="predicted"/>
<sequence length="111" mass="12530">MVGRDGGQVFRFAVYYGPVDDAVVEVLNRYDHVVVDPTNVDWGFLSRIRAVKVSYLDLGEYVAMELGDCAVGRGVFVGYDQLWGRHVVNASSPEWVEYIKCQVRHVMEMGV</sequence>
<organism evidence="1 2">
    <name type="scientific">Pyrobaculum ferrireducens</name>
    <dbReference type="NCBI Taxonomy" id="1104324"/>
    <lineage>
        <taxon>Archaea</taxon>
        <taxon>Thermoproteota</taxon>
        <taxon>Thermoprotei</taxon>
        <taxon>Thermoproteales</taxon>
        <taxon>Thermoproteaceae</taxon>
        <taxon>Pyrobaculum</taxon>
    </lineage>
</organism>
<dbReference type="BioCyc" id="PSP1104324:GJSN-161-MONOMER"/>
<dbReference type="AlphaFoldDB" id="G7VEK5"/>
<dbReference type="Proteomes" id="UP000005867">
    <property type="component" value="Chromosome"/>
</dbReference>
<dbReference type="eggNOG" id="arCOG07957">
    <property type="taxonomic scope" value="Archaea"/>
</dbReference>
<gene>
    <name evidence="1" type="ORF">P186_0168</name>
</gene>
<evidence type="ECO:0000313" key="2">
    <source>
        <dbReference type="Proteomes" id="UP000005867"/>
    </source>
</evidence>
<reference evidence="1 2" key="1">
    <citation type="journal article" date="2012" name="J. Bacteriol.">
        <title>Complete genome sequence of strain 1860, a crenarchaeon of the genus pyrobaculum able to grow with various electron acceptors.</title>
        <authorList>
            <person name="Mardanov A.V."/>
            <person name="Gumerov V.M."/>
            <person name="Slobodkina G.B."/>
            <person name="Beletsky A.V."/>
            <person name="Bonch-Osmolovskaya E.A."/>
            <person name="Ravin N.V."/>
            <person name="Skryabin K.G."/>
        </authorList>
    </citation>
    <scope>NUCLEOTIDE SEQUENCE [LARGE SCALE GENOMIC DNA]</scope>
    <source>
        <strain evidence="1 2">1860</strain>
    </source>
</reference>
<protein>
    <submittedName>
        <fullName evidence="1">Uncharacterized protein</fullName>
    </submittedName>
</protein>
<dbReference type="EMBL" id="CP003098">
    <property type="protein sequence ID" value="AET31629.1"/>
    <property type="molecule type" value="Genomic_DNA"/>
</dbReference>
<dbReference type="STRING" id="1104324.P186_0168"/>
<keyword evidence="2" id="KW-1185">Reference proteome</keyword>